<reference evidence="4 5" key="1">
    <citation type="submission" date="2023-06" db="EMBL/GenBank/DDBJ databases">
        <title>Sporosarcina sp. nov., isolated from Korean traditional fermented seafood 'Jeotgal'.</title>
        <authorList>
            <person name="Yang A.-I."/>
            <person name="Shin N.-R."/>
        </authorList>
    </citation>
    <scope>NUCLEOTIDE SEQUENCE [LARGE SCALE GENOMIC DNA]</scope>
    <source>
        <strain evidence="4 5">KCTC3840</strain>
    </source>
</reference>
<dbReference type="RefSeq" id="WP_317935692.1">
    <property type="nucleotide sequence ID" value="NZ_JAUBDH010000004.1"/>
</dbReference>
<proteinExistence type="predicted"/>
<dbReference type="PIRSF" id="PIRSF017388">
    <property type="entry name" value="Esterase_lipase"/>
    <property type="match status" value="1"/>
</dbReference>
<dbReference type="InterPro" id="IPR029058">
    <property type="entry name" value="AB_hydrolase_fold"/>
</dbReference>
<keyword evidence="1 4" id="KW-0378">Hydrolase</keyword>
<dbReference type="PANTHER" id="PTHR43798:SF31">
    <property type="entry name" value="AB HYDROLASE SUPERFAMILY PROTEIN YCLE"/>
    <property type="match status" value="1"/>
</dbReference>
<accession>A0ABU4G186</accession>
<dbReference type="InterPro" id="IPR050266">
    <property type="entry name" value="AB_hydrolase_sf"/>
</dbReference>
<dbReference type="Pfam" id="PF12146">
    <property type="entry name" value="Hydrolase_4"/>
    <property type="match status" value="1"/>
</dbReference>
<evidence type="ECO:0000259" key="3">
    <source>
        <dbReference type="Pfam" id="PF12146"/>
    </source>
</evidence>
<keyword evidence="2" id="KW-0472">Membrane</keyword>
<dbReference type="SUPFAM" id="SSF53474">
    <property type="entry name" value="alpha/beta-Hydrolases"/>
    <property type="match status" value="1"/>
</dbReference>
<keyword evidence="2" id="KW-1133">Transmembrane helix</keyword>
<feature type="transmembrane region" description="Helical" evidence="2">
    <location>
        <begin position="73"/>
        <end position="90"/>
    </location>
</feature>
<dbReference type="InterPro" id="IPR022742">
    <property type="entry name" value="Hydrolase_4"/>
</dbReference>
<feature type="domain" description="Serine aminopeptidase S33" evidence="3">
    <location>
        <begin position="64"/>
        <end position="211"/>
    </location>
</feature>
<evidence type="ECO:0000313" key="5">
    <source>
        <dbReference type="Proteomes" id="UP001280629"/>
    </source>
</evidence>
<dbReference type="Gene3D" id="3.40.50.1820">
    <property type="entry name" value="alpha/beta hydrolase"/>
    <property type="match status" value="1"/>
</dbReference>
<dbReference type="PANTHER" id="PTHR43798">
    <property type="entry name" value="MONOACYLGLYCEROL LIPASE"/>
    <property type="match status" value="1"/>
</dbReference>
<sequence length="251" mass="28448">MKTGVLILHGFTGGSFEVRPFIRYVKEQTDWMIDVPVLPGHEPGGRLTKITAEAWLMEAEIAYKRLKKRTDRIMVVGFSMGGLIAMYLALRYPIEKLVLLSAAAKYISPRLLLADAAVLLAEPIIRNFPPNTFYHLYRYKLANTPIRSAFQFTRIVRQVQPYYGMITVPVCIVQGKQDGIVPFSSAQLLYESLGSLEKTLIFSDKGKHHICYSDDCAQWFEKVLSFMQITDKHVLFDSEYIGCDNAGVVVE</sequence>
<evidence type="ECO:0000256" key="1">
    <source>
        <dbReference type="ARBA" id="ARBA00022801"/>
    </source>
</evidence>
<dbReference type="InterPro" id="IPR012354">
    <property type="entry name" value="Esterase_lipase"/>
</dbReference>
<evidence type="ECO:0000256" key="2">
    <source>
        <dbReference type="SAM" id="Phobius"/>
    </source>
</evidence>
<dbReference type="Proteomes" id="UP001280629">
    <property type="component" value="Unassembled WGS sequence"/>
</dbReference>
<dbReference type="GO" id="GO:0016787">
    <property type="term" value="F:hydrolase activity"/>
    <property type="evidence" value="ECO:0007669"/>
    <property type="project" value="UniProtKB-KW"/>
</dbReference>
<protein>
    <submittedName>
        <fullName evidence="4">Alpha/beta fold hydrolase</fullName>
    </submittedName>
</protein>
<dbReference type="EMBL" id="JAUBDH010000004">
    <property type="protein sequence ID" value="MDW0110155.1"/>
    <property type="molecule type" value="Genomic_DNA"/>
</dbReference>
<keyword evidence="2" id="KW-0812">Transmembrane</keyword>
<name>A0ABU4G186_9BACL</name>
<comment type="caution">
    <text evidence="4">The sequence shown here is derived from an EMBL/GenBank/DDBJ whole genome shotgun (WGS) entry which is preliminary data.</text>
</comment>
<gene>
    <name evidence="4" type="ORF">QT716_08795</name>
</gene>
<organism evidence="4 5">
    <name type="scientific">Sporosarcina aquimarina</name>
    <dbReference type="NCBI Taxonomy" id="114975"/>
    <lineage>
        <taxon>Bacteria</taxon>
        <taxon>Bacillati</taxon>
        <taxon>Bacillota</taxon>
        <taxon>Bacilli</taxon>
        <taxon>Bacillales</taxon>
        <taxon>Caryophanaceae</taxon>
        <taxon>Sporosarcina</taxon>
    </lineage>
</organism>
<keyword evidence="5" id="KW-1185">Reference proteome</keyword>
<evidence type="ECO:0000313" key="4">
    <source>
        <dbReference type="EMBL" id="MDW0110155.1"/>
    </source>
</evidence>